<sequence length="97" mass="11401">MSDIDENSDRRLSDTSEKYEGTEHYTLVKTKDGWHGDPDGYSWQWFDFPDITFTDDGDCHFELEAEAIDMAVELDTYREFLAILSREIEKLRQQIDG</sequence>
<dbReference type="Proteomes" id="UP000029091">
    <property type="component" value="Unassembled WGS sequence"/>
</dbReference>
<dbReference type="RefSeq" id="WP_033500386.1">
    <property type="nucleotide sequence ID" value="NZ_JDUX01000024.1"/>
</dbReference>
<reference evidence="1 2" key="1">
    <citation type="submission" date="2014-03" db="EMBL/GenBank/DDBJ databases">
        <title>Genomics of Bifidobacteria.</title>
        <authorList>
            <person name="Ventura M."/>
            <person name="Milani C."/>
            <person name="Lugli G.A."/>
        </authorList>
    </citation>
    <scope>NUCLEOTIDE SEQUENCE [LARGE SCALE GENOMIC DNA]</scope>
    <source>
        <strain evidence="2">JCM 15918</strain>
    </source>
</reference>
<name>A0A087DRY8_BIFAD</name>
<organism evidence="1 2">
    <name type="scientific">Bifidobacterium adolescentis JCM 15918</name>
    <dbReference type="NCBI Taxonomy" id="1437612"/>
    <lineage>
        <taxon>Bacteria</taxon>
        <taxon>Bacillati</taxon>
        <taxon>Actinomycetota</taxon>
        <taxon>Actinomycetes</taxon>
        <taxon>Bifidobacteriales</taxon>
        <taxon>Bifidobacteriaceae</taxon>
        <taxon>Bifidobacterium</taxon>
    </lineage>
</organism>
<gene>
    <name evidence="1" type="ORF">BSTER_0870</name>
</gene>
<dbReference type="EMBL" id="JGZQ01000003">
    <property type="protein sequence ID" value="KFI98288.1"/>
    <property type="molecule type" value="Genomic_DNA"/>
</dbReference>
<dbReference type="AlphaFoldDB" id="A0A087DRY8"/>
<protein>
    <submittedName>
        <fullName evidence="1">Uncharacterized protein</fullName>
    </submittedName>
</protein>
<evidence type="ECO:0000313" key="2">
    <source>
        <dbReference type="Proteomes" id="UP000029091"/>
    </source>
</evidence>
<proteinExistence type="predicted"/>
<evidence type="ECO:0000313" key="1">
    <source>
        <dbReference type="EMBL" id="KFI98288.1"/>
    </source>
</evidence>
<comment type="caution">
    <text evidence="1">The sequence shown here is derived from an EMBL/GenBank/DDBJ whole genome shotgun (WGS) entry which is preliminary data.</text>
</comment>
<accession>A0A087DRY8</accession>